<evidence type="ECO:0000256" key="11">
    <source>
        <dbReference type="ARBA" id="ARBA00023251"/>
    </source>
</evidence>
<gene>
    <name evidence="16" type="ORF">FC83_GL002526</name>
</gene>
<dbReference type="PROSITE" id="PS51178">
    <property type="entry name" value="PASTA"/>
    <property type="match status" value="2"/>
</dbReference>
<name>A0A0R1YCK6_9LACO</name>
<dbReference type="Gene3D" id="3.30.70.2110">
    <property type="match status" value="1"/>
</dbReference>
<keyword evidence="6" id="KW-0677">Repeat</keyword>
<evidence type="ECO:0000256" key="8">
    <source>
        <dbReference type="ARBA" id="ARBA00022984"/>
    </source>
</evidence>
<dbReference type="CDD" id="cd06575">
    <property type="entry name" value="PASTA_Pbp2x-like_2"/>
    <property type="match status" value="1"/>
</dbReference>
<keyword evidence="13" id="KW-0961">Cell wall biogenesis/degradation</keyword>
<dbReference type="SUPFAM" id="SSF56601">
    <property type="entry name" value="beta-lactamase/transpeptidase-like"/>
    <property type="match status" value="1"/>
</dbReference>
<keyword evidence="17" id="KW-1185">Reference proteome</keyword>
<dbReference type="GO" id="GO:0051301">
    <property type="term" value="P:cell division"/>
    <property type="evidence" value="ECO:0007669"/>
    <property type="project" value="UniProtKB-KW"/>
</dbReference>
<dbReference type="Pfam" id="PF03717">
    <property type="entry name" value="PBP_dimer"/>
    <property type="match status" value="1"/>
</dbReference>
<evidence type="ECO:0000256" key="4">
    <source>
        <dbReference type="ARBA" id="ARBA00022618"/>
    </source>
</evidence>
<dbReference type="STRING" id="1423734.FC83_GL002526"/>
<dbReference type="GO" id="GO:0008360">
    <property type="term" value="P:regulation of cell shape"/>
    <property type="evidence" value="ECO:0007669"/>
    <property type="project" value="UniProtKB-KW"/>
</dbReference>
<evidence type="ECO:0000313" key="17">
    <source>
        <dbReference type="Proteomes" id="UP000051236"/>
    </source>
</evidence>
<dbReference type="InterPro" id="IPR005543">
    <property type="entry name" value="PASTA_dom"/>
</dbReference>
<dbReference type="Proteomes" id="UP000051236">
    <property type="component" value="Unassembled WGS sequence"/>
</dbReference>
<evidence type="ECO:0000256" key="3">
    <source>
        <dbReference type="ARBA" id="ARBA00022475"/>
    </source>
</evidence>
<dbReference type="GO" id="GO:0005886">
    <property type="term" value="C:plasma membrane"/>
    <property type="evidence" value="ECO:0007669"/>
    <property type="project" value="UniProtKB-SubCell"/>
</dbReference>
<dbReference type="InterPro" id="IPR036138">
    <property type="entry name" value="PBP_dimer_sf"/>
</dbReference>
<comment type="caution">
    <text evidence="16">The sequence shown here is derived from an EMBL/GenBank/DDBJ whole genome shotgun (WGS) entry which is preliminary data.</text>
</comment>
<dbReference type="InterPro" id="IPR012338">
    <property type="entry name" value="Beta-lactam/transpept-like"/>
</dbReference>
<evidence type="ECO:0000256" key="14">
    <source>
        <dbReference type="ARBA" id="ARBA00055980"/>
    </source>
</evidence>
<dbReference type="GO" id="GO:0009252">
    <property type="term" value="P:peptidoglycan biosynthetic process"/>
    <property type="evidence" value="ECO:0007669"/>
    <property type="project" value="UniProtKB-KW"/>
</dbReference>
<keyword evidence="3" id="KW-1003">Cell membrane</keyword>
<dbReference type="CDD" id="cd06576">
    <property type="entry name" value="PASTA_Pbp2x-like_1"/>
    <property type="match status" value="1"/>
</dbReference>
<dbReference type="Gene3D" id="3.40.710.10">
    <property type="entry name" value="DD-peptidase/beta-lactamase superfamily"/>
    <property type="match status" value="1"/>
</dbReference>
<comment type="function">
    <text evidence="14">A transpeptidase that forms peptide cross-links between adjacent glycan strands in cell wall peptidoglycan (PG). Part of the divisome machinery that synthesizes the septal cross wall. Beta-lactams inactivate the PBPs by acylating an essential serine residue in the active site of these proteins.</text>
</comment>
<dbReference type="FunFam" id="3.40.710.10:FF:000095">
    <property type="entry name" value="Penicillin-binding protein 2x"/>
    <property type="match status" value="1"/>
</dbReference>
<evidence type="ECO:0000256" key="12">
    <source>
        <dbReference type="ARBA" id="ARBA00023306"/>
    </source>
</evidence>
<dbReference type="PATRIC" id="fig|1423734.3.peg.2562"/>
<evidence type="ECO:0000256" key="10">
    <source>
        <dbReference type="ARBA" id="ARBA00023136"/>
    </source>
</evidence>
<evidence type="ECO:0000256" key="2">
    <source>
        <dbReference type="ARBA" id="ARBA00007171"/>
    </source>
</evidence>
<evidence type="ECO:0000259" key="15">
    <source>
        <dbReference type="PROSITE" id="PS51178"/>
    </source>
</evidence>
<keyword evidence="11" id="KW-0046">Antibiotic resistance</keyword>
<dbReference type="InterPro" id="IPR001460">
    <property type="entry name" value="PCN-bd_Tpept"/>
</dbReference>
<evidence type="ECO:0000256" key="5">
    <source>
        <dbReference type="ARBA" id="ARBA00022692"/>
    </source>
</evidence>
<dbReference type="GO" id="GO:0046677">
    <property type="term" value="P:response to antibiotic"/>
    <property type="evidence" value="ECO:0007669"/>
    <property type="project" value="UniProtKB-KW"/>
</dbReference>
<comment type="subcellular location">
    <subcellularLocation>
        <location evidence="1">Cell membrane</location>
        <topology evidence="1">Single-pass membrane protein</topology>
    </subcellularLocation>
</comment>
<keyword evidence="9" id="KW-1133">Transmembrane helix</keyword>
<dbReference type="SMART" id="SM00740">
    <property type="entry name" value="PASTA"/>
    <property type="match status" value="2"/>
</dbReference>
<organism evidence="16 17">
    <name type="scientific">Agrilactobacillus composti DSM 18527 = JCM 14202</name>
    <dbReference type="NCBI Taxonomy" id="1423734"/>
    <lineage>
        <taxon>Bacteria</taxon>
        <taxon>Bacillati</taxon>
        <taxon>Bacillota</taxon>
        <taxon>Bacilli</taxon>
        <taxon>Lactobacillales</taxon>
        <taxon>Lactobacillaceae</taxon>
        <taxon>Agrilactobacillus</taxon>
    </lineage>
</organism>
<feature type="domain" description="PASTA" evidence="15">
    <location>
        <begin position="549"/>
        <end position="609"/>
    </location>
</feature>
<protein>
    <submittedName>
        <fullName evidence="16">Pbp2B1 protein</fullName>
    </submittedName>
</protein>
<dbReference type="Gene3D" id="2.20.70.70">
    <property type="match status" value="1"/>
</dbReference>
<dbReference type="eggNOG" id="COG0768">
    <property type="taxonomic scope" value="Bacteria"/>
</dbReference>
<keyword evidence="4" id="KW-0132">Cell division</keyword>
<dbReference type="InterPro" id="IPR050515">
    <property type="entry name" value="Beta-lactam/transpept"/>
</dbReference>
<keyword evidence="12" id="KW-0131">Cell cycle</keyword>
<evidence type="ECO:0000313" key="16">
    <source>
        <dbReference type="EMBL" id="KRM36652.1"/>
    </source>
</evidence>
<dbReference type="SUPFAM" id="SSF54184">
    <property type="entry name" value="Penicillin-binding protein 2x (pbp-2x), c-terminal domain"/>
    <property type="match status" value="2"/>
</dbReference>
<proteinExistence type="inferred from homology"/>
<dbReference type="SUPFAM" id="SSF56519">
    <property type="entry name" value="Penicillin binding protein dimerisation domain"/>
    <property type="match status" value="1"/>
</dbReference>
<dbReference type="Pfam" id="PF00905">
    <property type="entry name" value="Transpeptidase"/>
    <property type="match status" value="1"/>
</dbReference>
<sequence length="670" mass="72575">MSQKTASKYDQDRQLIATRGKIEDAHGNIIAEDSNVYNLFAVIDPSHLSDDGKPLYVKDKAKTAKILARYIPLSEKKIYAVLTPKKTKPYQVEFGNAGKSISLDIKKKIDAQKLPGIFFTKTPSRLYPNGTFAANVVGLAQTDMSKNSAQGSLKGVMGIEAYFNNILTGKNGYSQFKTDSFGYELPNTRKTLKQPKNGQDIQLTLDARLQSYMESVIGEVAQKYQPVSMTATLMDPSTGKILAATQRPTFNPSTKVGLDSSWRNALVQDTYEPGSVMKILSLSASIDSGRYTPNAYYTSGAVNVGGSVIRDWNITGWGSIPYSEAFPRSSNVGFVKIEQQMGAPIWKKYLNRFGIGQKTNVQLPGESAGSVAFKQPVDQAITAFGQGVNVNTMQMMQAFSAIANNGTMVKPQIVAAITDPNTGKTNKTQKTVVGHPITKSTAEQVRDAMKDVVNKTYGTGMVYSVPGYEIGVKTGTAQIAQNGQYLTGDSNYIFSVVGMAPIDHPKYMLYITMRQPQKMTAAPEQILASAFNPILQRALEYNNGTSVSNVKTTAMPNLAGKSVAAASKLLETTGLTYSLVGSGDKVVQQLPLAQENVLAGQRAVLLTNGAMTMPDITGWSKNDVLKLAEISGIKIKFKGDGYVVKQSIAKNHLLNSSSNLEVQLASKKTE</sequence>
<keyword evidence="10" id="KW-0472">Membrane</keyword>
<accession>A0A0R1YCK6</accession>
<evidence type="ECO:0000256" key="13">
    <source>
        <dbReference type="ARBA" id="ARBA00023316"/>
    </source>
</evidence>
<comment type="similarity">
    <text evidence="2">Belongs to the transpeptidase family.</text>
</comment>
<dbReference type="PANTHER" id="PTHR30627">
    <property type="entry name" value="PEPTIDOGLYCAN D,D-TRANSPEPTIDASE"/>
    <property type="match status" value="1"/>
</dbReference>
<dbReference type="Pfam" id="PF03793">
    <property type="entry name" value="PASTA"/>
    <property type="match status" value="2"/>
</dbReference>
<dbReference type="GO" id="GO:0008658">
    <property type="term" value="F:penicillin binding"/>
    <property type="evidence" value="ECO:0007669"/>
    <property type="project" value="InterPro"/>
</dbReference>
<evidence type="ECO:0000256" key="1">
    <source>
        <dbReference type="ARBA" id="ARBA00004162"/>
    </source>
</evidence>
<evidence type="ECO:0000256" key="7">
    <source>
        <dbReference type="ARBA" id="ARBA00022960"/>
    </source>
</evidence>
<dbReference type="PANTHER" id="PTHR30627:SF26">
    <property type="entry name" value="PENICILLIN-BINDING PROTEIN 2B"/>
    <property type="match status" value="1"/>
</dbReference>
<dbReference type="InterPro" id="IPR005311">
    <property type="entry name" value="PBP_dimer"/>
</dbReference>
<dbReference type="AlphaFoldDB" id="A0A0R1YCK6"/>
<keyword evidence="5" id="KW-0812">Transmembrane</keyword>
<dbReference type="EMBL" id="AZGA01000002">
    <property type="protein sequence ID" value="KRM36652.1"/>
    <property type="molecule type" value="Genomic_DNA"/>
</dbReference>
<keyword evidence="7" id="KW-0133">Cell shape</keyword>
<reference evidence="16 17" key="1">
    <citation type="journal article" date="2015" name="Genome Announc.">
        <title>Expanding the biotechnology potential of lactobacilli through comparative genomics of 213 strains and associated genera.</title>
        <authorList>
            <person name="Sun Z."/>
            <person name="Harris H.M."/>
            <person name="McCann A."/>
            <person name="Guo C."/>
            <person name="Argimon S."/>
            <person name="Zhang W."/>
            <person name="Yang X."/>
            <person name="Jeffery I.B."/>
            <person name="Cooney J.C."/>
            <person name="Kagawa T.F."/>
            <person name="Liu W."/>
            <person name="Song Y."/>
            <person name="Salvetti E."/>
            <person name="Wrobel A."/>
            <person name="Rasinkangas P."/>
            <person name="Parkhill J."/>
            <person name="Rea M.C."/>
            <person name="O'Sullivan O."/>
            <person name="Ritari J."/>
            <person name="Douillard F.P."/>
            <person name="Paul Ross R."/>
            <person name="Yang R."/>
            <person name="Briner A.E."/>
            <person name="Felis G.E."/>
            <person name="de Vos W.M."/>
            <person name="Barrangou R."/>
            <person name="Klaenhammer T.R."/>
            <person name="Caufield P.W."/>
            <person name="Cui Y."/>
            <person name="Zhang H."/>
            <person name="O'Toole P.W."/>
        </authorList>
    </citation>
    <scope>NUCLEOTIDE SEQUENCE [LARGE SCALE GENOMIC DNA]</scope>
    <source>
        <strain evidence="16 17">DSM 18527</strain>
    </source>
</reference>
<dbReference type="GO" id="GO:0071555">
    <property type="term" value="P:cell wall organization"/>
    <property type="evidence" value="ECO:0007669"/>
    <property type="project" value="UniProtKB-KW"/>
</dbReference>
<keyword evidence="8" id="KW-0573">Peptidoglycan synthesis</keyword>
<dbReference type="Gene3D" id="3.90.1310.10">
    <property type="entry name" value="Penicillin-binding protein 2a (Domain 2)"/>
    <property type="match status" value="1"/>
</dbReference>
<evidence type="ECO:0000256" key="6">
    <source>
        <dbReference type="ARBA" id="ARBA00022737"/>
    </source>
</evidence>
<feature type="domain" description="PASTA" evidence="15">
    <location>
        <begin position="610"/>
        <end position="666"/>
    </location>
</feature>
<evidence type="ECO:0000256" key="9">
    <source>
        <dbReference type="ARBA" id="ARBA00022989"/>
    </source>
</evidence>